<dbReference type="EMBL" id="JACGXN010000003">
    <property type="protein sequence ID" value="MBA8879319.1"/>
    <property type="molecule type" value="Genomic_DNA"/>
</dbReference>
<keyword evidence="2" id="KW-1185">Reference proteome</keyword>
<dbReference type="AlphaFoldDB" id="A0A839EKG6"/>
<protein>
    <recommendedName>
        <fullName evidence="3">DUF4304 domain-containing protein</fullName>
    </recommendedName>
</protein>
<evidence type="ECO:0008006" key="3">
    <source>
        <dbReference type="Google" id="ProtNLM"/>
    </source>
</evidence>
<evidence type="ECO:0000313" key="1">
    <source>
        <dbReference type="EMBL" id="MBA8879319.1"/>
    </source>
</evidence>
<accession>A0A839EKG6</accession>
<sequence length="212" mass="23326">MAKLTREERKERKVLAKTTAAILKTSARSSKWRVARDSLFKDHKGWFIEVQATISGSERKTTVAARIKPMALDPVFWDIAGTPENAKSPLSFRAFGAWVCGAPTVAEEGIDEGDRSAETIAAKVIAWADAQMNLPLLTADSEAYLDFLRTKGNGYFASHITMQCLMGRFEEARALCQAAIARDDSGGFMQLVGGNLIGFPTMVINWLERNGH</sequence>
<evidence type="ECO:0000313" key="2">
    <source>
        <dbReference type="Proteomes" id="UP000549052"/>
    </source>
</evidence>
<dbReference type="Proteomes" id="UP000549052">
    <property type="component" value="Unassembled WGS sequence"/>
</dbReference>
<name>A0A839EKG6_9HYPH</name>
<dbReference type="RefSeq" id="WP_182549935.1">
    <property type="nucleotide sequence ID" value="NZ_JACGXN010000003.1"/>
</dbReference>
<proteinExistence type="predicted"/>
<organism evidence="1 2">
    <name type="scientific">Phyllobacterium myrsinacearum</name>
    <dbReference type="NCBI Taxonomy" id="28101"/>
    <lineage>
        <taxon>Bacteria</taxon>
        <taxon>Pseudomonadati</taxon>
        <taxon>Pseudomonadota</taxon>
        <taxon>Alphaproteobacteria</taxon>
        <taxon>Hyphomicrobiales</taxon>
        <taxon>Phyllobacteriaceae</taxon>
        <taxon>Phyllobacterium</taxon>
    </lineage>
</organism>
<gene>
    <name evidence="1" type="ORF">FHW16_003037</name>
</gene>
<comment type="caution">
    <text evidence="1">The sequence shown here is derived from an EMBL/GenBank/DDBJ whole genome shotgun (WGS) entry which is preliminary data.</text>
</comment>
<reference evidence="1 2" key="1">
    <citation type="submission" date="2020-07" db="EMBL/GenBank/DDBJ databases">
        <title>Genomic Encyclopedia of Type Strains, Phase IV (KMG-V): Genome sequencing to study the core and pangenomes of soil and plant-associated prokaryotes.</title>
        <authorList>
            <person name="Whitman W."/>
        </authorList>
    </citation>
    <scope>NUCLEOTIDE SEQUENCE [LARGE SCALE GENOMIC DNA]</scope>
    <source>
        <strain evidence="1 2">AN3</strain>
    </source>
</reference>